<dbReference type="Pfam" id="PF20431">
    <property type="entry name" value="E_motif"/>
    <property type="match status" value="1"/>
</dbReference>
<dbReference type="InterPro" id="IPR011990">
    <property type="entry name" value="TPR-like_helical_dom_sf"/>
</dbReference>
<dbReference type="Proteomes" id="UP000032304">
    <property type="component" value="Chromosome 2"/>
</dbReference>
<evidence type="ECO:0000256" key="2">
    <source>
        <dbReference type="PROSITE-ProRule" id="PRU00708"/>
    </source>
</evidence>
<reference evidence="4" key="3">
    <citation type="submission" date="2020-04" db="EMBL/GenBank/DDBJ databases">
        <authorList>
            <person name="Grover C.E."/>
            <person name="Arick M.A. II"/>
            <person name="Thrash A."/>
            <person name="Conover J.L."/>
            <person name="Sanders W.S."/>
            <person name="Peterson D.G."/>
            <person name="Scheffler J.A."/>
            <person name="Scheffler B.E."/>
            <person name="Wendel J.F."/>
        </authorList>
    </citation>
    <scope>NUCLEOTIDE SEQUENCE</scope>
    <source>
        <strain evidence="4">8</strain>
        <tissue evidence="4">Leaf</tissue>
    </source>
</reference>
<dbReference type="PANTHER" id="PTHR47926">
    <property type="entry name" value="PENTATRICOPEPTIDE REPEAT-CONTAINING PROTEIN"/>
    <property type="match status" value="1"/>
</dbReference>
<gene>
    <name evidence="3" type="ORF">B456_002G033300</name>
    <name evidence="4" type="ORF">Gorai_022206</name>
</gene>
<dbReference type="Gramene" id="KJB12730">
    <property type="protein sequence ID" value="KJB12730"/>
    <property type="gene ID" value="B456_002G033300"/>
</dbReference>
<dbReference type="PROSITE" id="PS51375">
    <property type="entry name" value="PPR"/>
    <property type="match status" value="7"/>
</dbReference>
<dbReference type="GO" id="GO:0009451">
    <property type="term" value="P:RNA modification"/>
    <property type="evidence" value="ECO:0007669"/>
    <property type="project" value="InterPro"/>
</dbReference>
<dbReference type="GO" id="GO:0003723">
    <property type="term" value="F:RNA binding"/>
    <property type="evidence" value="ECO:0007669"/>
    <property type="project" value="InterPro"/>
</dbReference>
<dbReference type="AlphaFoldDB" id="A0A0D2R002"/>
<evidence type="ECO:0000256" key="1">
    <source>
        <dbReference type="ARBA" id="ARBA00022737"/>
    </source>
</evidence>
<organism evidence="3 5">
    <name type="scientific">Gossypium raimondii</name>
    <name type="common">Peruvian cotton</name>
    <name type="synonym">Gossypium klotzschianum subsp. raimondii</name>
    <dbReference type="NCBI Taxonomy" id="29730"/>
    <lineage>
        <taxon>Eukaryota</taxon>
        <taxon>Viridiplantae</taxon>
        <taxon>Streptophyta</taxon>
        <taxon>Embryophyta</taxon>
        <taxon>Tracheophyta</taxon>
        <taxon>Spermatophyta</taxon>
        <taxon>Magnoliopsida</taxon>
        <taxon>eudicotyledons</taxon>
        <taxon>Gunneridae</taxon>
        <taxon>Pentapetalae</taxon>
        <taxon>rosids</taxon>
        <taxon>malvids</taxon>
        <taxon>Malvales</taxon>
        <taxon>Malvaceae</taxon>
        <taxon>Malvoideae</taxon>
        <taxon>Gossypium</taxon>
    </lineage>
</organism>
<feature type="repeat" description="PPR" evidence="2">
    <location>
        <begin position="403"/>
        <end position="437"/>
    </location>
</feature>
<feature type="repeat" description="PPR" evidence="2">
    <location>
        <begin position="474"/>
        <end position="504"/>
    </location>
</feature>
<dbReference type="PANTHER" id="PTHR47926:SF375">
    <property type="entry name" value="PENTATRICOPEPTIDE REPEAT-CONTAINING PROTEIN"/>
    <property type="match status" value="1"/>
</dbReference>
<keyword evidence="1" id="KW-0677">Repeat</keyword>
<dbReference type="OMA" id="NLQHGQE"/>
<dbReference type="InterPro" id="IPR002885">
    <property type="entry name" value="PPR_rpt"/>
</dbReference>
<dbReference type="Gene3D" id="1.25.40.10">
    <property type="entry name" value="Tetratricopeptide repeat domain"/>
    <property type="match status" value="4"/>
</dbReference>
<evidence type="ECO:0000313" key="3">
    <source>
        <dbReference type="EMBL" id="KJB12730.1"/>
    </source>
</evidence>
<dbReference type="NCBIfam" id="TIGR00756">
    <property type="entry name" value="PPR"/>
    <property type="match status" value="7"/>
</dbReference>
<dbReference type="KEGG" id="gra:105775660"/>
<feature type="repeat" description="PPR" evidence="2">
    <location>
        <begin position="166"/>
        <end position="200"/>
    </location>
</feature>
<accession>A0A0D2R002</accession>
<dbReference type="FunFam" id="1.25.40.10:FF:000627">
    <property type="entry name" value="Pentatricopeptide repeat-containing protein"/>
    <property type="match status" value="1"/>
</dbReference>
<feature type="repeat" description="PPR" evidence="2">
    <location>
        <begin position="236"/>
        <end position="266"/>
    </location>
</feature>
<dbReference type="Pfam" id="PF13041">
    <property type="entry name" value="PPR_2"/>
    <property type="match status" value="4"/>
</dbReference>
<feature type="repeat" description="PPR" evidence="2">
    <location>
        <begin position="505"/>
        <end position="539"/>
    </location>
</feature>
<evidence type="ECO:0008006" key="7">
    <source>
        <dbReference type="Google" id="ProtNLM"/>
    </source>
</evidence>
<dbReference type="Pfam" id="PF01535">
    <property type="entry name" value="PPR"/>
    <property type="match status" value="3"/>
</dbReference>
<keyword evidence="5" id="KW-1185">Reference proteome</keyword>
<sequence>MPSASSRVVLQGLSISRIQKFIPKKWKQSVKPVDIQSNQLSESSDYRGNELKTIFTDDTSMLENLVISLKEFVTRGHILKAFKSYSLIQLHVSSTAYDVILHPVSSLLVSCTNLKLLLPGKQLHAQIISLGLEQHPLLVPKLVTFYTKFNLLDDARVVTENCKILHPLPWTLLISSFVKNEHFKEALSAYTKMLNRGIIPDNFTYPSVLKACGEELDVDFGRMVHSSITASCHDWNLYVHNALISMYGKFGKVDVARDLFNKMLERDDVSWNTMIGCYASKGMWQEAFELFDCMHAEGIEPNFITWNTIAGGCLRTRNFKRSLELLSQMKSNGFHLDQVSMIIGLGACSHIGALKLGKEIHGSAIRSCCNEFENVRNAMITMYSRCKDLEHAYILFQSIKERSIITWNSMLSGYTYMDKSEEASFLFQEMLLSGVEPNYVTIASILPLCARVANLQHGKEFHCYITRRKVFEDCLLLWNALVSMYARSGKLVAAKHVFDLMQKRDEVTYTSLIAGYGMQGEGHIAIKLFEEMISLQIKPDHLTMVAVLSACSHSGLVIEGQFWFEKMQSFYGLVPRLEHFSCMVDLYGRAGLLNKAKEIFTRMPYKATAAMWGTLLGACRIHGNTDIGEWAAENLLELRPDHSGYYVLIANMYAAAGCWNKLAKVRTLMRDSGVTKSPGCAWVDVGSVFSPFVVGDTSNPYAPEIYQALDGLTELMKDASYVSDGEVLLEGTG</sequence>
<proteinExistence type="predicted"/>
<dbReference type="eggNOG" id="KOG4197">
    <property type="taxonomic scope" value="Eukaryota"/>
</dbReference>
<protein>
    <recommendedName>
        <fullName evidence="7">Pentacotripeptide-repeat region of PRORP domain-containing protein</fullName>
    </recommendedName>
</protein>
<dbReference type="InterPro" id="IPR046848">
    <property type="entry name" value="E_motif"/>
</dbReference>
<dbReference type="Proteomes" id="UP000593578">
    <property type="component" value="Unassembled WGS sequence"/>
</dbReference>
<feature type="repeat" description="PPR" evidence="2">
    <location>
        <begin position="267"/>
        <end position="301"/>
    </location>
</feature>
<dbReference type="EMBL" id="CM001741">
    <property type="protein sequence ID" value="KJB12730.1"/>
    <property type="molecule type" value="Genomic_DNA"/>
</dbReference>
<reference evidence="4 6" key="2">
    <citation type="journal article" date="2019" name="Genome Biol. Evol.">
        <title>Insights into the evolution of the New World diploid cottons (Gossypium, subgenus Houzingenia) based on genome sequencing.</title>
        <authorList>
            <person name="Grover C.E."/>
            <person name="Arick M.A. 2nd"/>
            <person name="Thrash A."/>
            <person name="Conover J.L."/>
            <person name="Sanders W.S."/>
            <person name="Peterson D.G."/>
            <person name="Frelichowski J.E."/>
            <person name="Scheffler J.A."/>
            <person name="Scheffler B.E."/>
            <person name="Wendel J.F."/>
        </authorList>
    </citation>
    <scope>NUCLEOTIDE SEQUENCE [LARGE SCALE GENOMIC DNA]</scope>
    <source>
        <strain evidence="4">8</strain>
        <tissue evidence="4">Leaf</tissue>
    </source>
</reference>
<dbReference type="FunFam" id="1.25.40.10:FF:000637">
    <property type="entry name" value="Pentatricopeptide repeat-containing protein"/>
    <property type="match status" value="1"/>
</dbReference>
<dbReference type="InterPro" id="IPR046960">
    <property type="entry name" value="PPR_At4g14850-like_plant"/>
</dbReference>
<dbReference type="FunFam" id="1.25.40.10:FF:000393">
    <property type="entry name" value="Pentatricopeptide repeat-containing protein At1g20230"/>
    <property type="match status" value="1"/>
</dbReference>
<evidence type="ECO:0000313" key="4">
    <source>
        <dbReference type="EMBL" id="MBA0579966.1"/>
    </source>
</evidence>
<evidence type="ECO:0000313" key="5">
    <source>
        <dbReference type="Proteomes" id="UP000032304"/>
    </source>
</evidence>
<dbReference type="EMBL" id="JABEZZ010000002">
    <property type="protein sequence ID" value="MBA0579966.1"/>
    <property type="molecule type" value="Genomic_DNA"/>
</dbReference>
<name>A0A0D2R002_GOSRA</name>
<evidence type="ECO:0000313" key="6">
    <source>
        <dbReference type="Proteomes" id="UP000593578"/>
    </source>
</evidence>
<feature type="repeat" description="PPR" evidence="2">
    <location>
        <begin position="302"/>
        <end position="336"/>
    </location>
</feature>
<reference evidence="3 5" key="1">
    <citation type="journal article" date="2012" name="Nature">
        <title>Repeated polyploidization of Gossypium genomes and the evolution of spinnable cotton fibres.</title>
        <authorList>
            <person name="Paterson A.H."/>
            <person name="Wendel J.F."/>
            <person name="Gundlach H."/>
            <person name="Guo H."/>
            <person name="Jenkins J."/>
            <person name="Jin D."/>
            <person name="Llewellyn D."/>
            <person name="Showmaker K.C."/>
            <person name="Shu S."/>
            <person name="Udall J."/>
            <person name="Yoo M.J."/>
            <person name="Byers R."/>
            <person name="Chen W."/>
            <person name="Doron-Faigenboim A."/>
            <person name="Duke M.V."/>
            <person name="Gong L."/>
            <person name="Grimwood J."/>
            <person name="Grover C."/>
            <person name="Grupp K."/>
            <person name="Hu G."/>
            <person name="Lee T.H."/>
            <person name="Li J."/>
            <person name="Lin L."/>
            <person name="Liu T."/>
            <person name="Marler B.S."/>
            <person name="Page J.T."/>
            <person name="Roberts A.W."/>
            <person name="Romanel E."/>
            <person name="Sanders W.S."/>
            <person name="Szadkowski E."/>
            <person name="Tan X."/>
            <person name="Tang H."/>
            <person name="Xu C."/>
            <person name="Wang J."/>
            <person name="Wang Z."/>
            <person name="Zhang D."/>
            <person name="Zhang L."/>
            <person name="Ashrafi H."/>
            <person name="Bedon F."/>
            <person name="Bowers J.E."/>
            <person name="Brubaker C.L."/>
            <person name="Chee P.W."/>
            <person name="Das S."/>
            <person name="Gingle A.R."/>
            <person name="Haigler C.H."/>
            <person name="Harker D."/>
            <person name="Hoffmann L.V."/>
            <person name="Hovav R."/>
            <person name="Jones D.C."/>
            <person name="Lemke C."/>
            <person name="Mansoor S."/>
            <person name="ur Rahman M."/>
            <person name="Rainville L.N."/>
            <person name="Rambani A."/>
            <person name="Reddy U.K."/>
            <person name="Rong J.K."/>
            <person name="Saranga Y."/>
            <person name="Scheffler B.E."/>
            <person name="Scheffler J.A."/>
            <person name="Stelly D.M."/>
            <person name="Triplett B.A."/>
            <person name="Van Deynze A."/>
            <person name="Vaslin M.F."/>
            <person name="Waghmare V.N."/>
            <person name="Walford S.A."/>
            <person name="Wright R.J."/>
            <person name="Zaki E.A."/>
            <person name="Zhang T."/>
            <person name="Dennis E.S."/>
            <person name="Mayer K.F."/>
            <person name="Peterson D.G."/>
            <person name="Rokhsar D.S."/>
            <person name="Wang X."/>
            <person name="Schmutz J."/>
        </authorList>
    </citation>
    <scope>NUCLEOTIDE SEQUENCE [LARGE SCALE GENOMIC DNA]</scope>
</reference>
<dbReference type="OrthoDB" id="185373at2759"/>
<dbReference type="SUPFAM" id="SSF48452">
    <property type="entry name" value="TPR-like"/>
    <property type="match status" value="1"/>
</dbReference>